<accession>A0A378UDL2</accession>
<name>A0A378UDL2_BERDE</name>
<sequence length="142" mass="16603">MDTVNEMFQRLRGVTRLRFESCSLPGSQMGWNCSGRGRTDTDFSDGILTFSDRFSLDNGRACRDDKQWRPEEGGLGFYRLRHQVFERIFLFRPVDGKLAAERPYLCAPDDYDGSLEWQGSGIVLRIAIRGRRKNEQIRYFYE</sequence>
<protein>
    <recommendedName>
        <fullName evidence="3">Lipoprotein</fullName>
    </recommendedName>
</protein>
<organism evidence="1 2">
    <name type="scientific">Bergeriella denitrificans</name>
    <name type="common">Neisseria denitrificans</name>
    <dbReference type="NCBI Taxonomy" id="494"/>
    <lineage>
        <taxon>Bacteria</taxon>
        <taxon>Pseudomonadati</taxon>
        <taxon>Pseudomonadota</taxon>
        <taxon>Betaproteobacteria</taxon>
        <taxon>Neisseriales</taxon>
        <taxon>Neisseriaceae</taxon>
        <taxon>Bergeriella</taxon>
    </lineage>
</organism>
<dbReference type="EMBL" id="UGQS01000001">
    <property type="protein sequence ID" value="STZ75456.1"/>
    <property type="molecule type" value="Genomic_DNA"/>
</dbReference>
<gene>
    <name evidence="1" type="ORF">NCTC10295_00180</name>
</gene>
<proteinExistence type="predicted"/>
<keyword evidence="2" id="KW-1185">Reference proteome</keyword>
<evidence type="ECO:0000313" key="2">
    <source>
        <dbReference type="Proteomes" id="UP000254651"/>
    </source>
</evidence>
<evidence type="ECO:0008006" key="3">
    <source>
        <dbReference type="Google" id="ProtNLM"/>
    </source>
</evidence>
<reference evidence="1 2" key="1">
    <citation type="submission" date="2018-06" db="EMBL/GenBank/DDBJ databases">
        <authorList>
            <consortium name="Pathogen Informatics"/>
            <person name="Doyle S."/>
        </authorList>
    </citation>
    <scope>NUCLEOTIDE SEQUENCE [LARGE SCALE GENOMIC DNA]</scope>
    <source>
        <strain evidence="1 2">NCTC10295</strain>
    </source>
</reference>
<dbReference type="RefSeq" id="WP_066079676.1">
    <property type="nucleotide sequence ID" value="NZ_CP181246.1"/>
</dbReference>
<evidence type="ECO:0000313" key="1">
    <source>
        <dbReference type="EMBL" id="STZ75456.1"/>
    </source>
</evidence>
<dbReference type="Proteomes" id="UP000254651">
    <property type="component" value="Unassembled WGS sequence"/>
</dbReference>
<dbReference type="AlphaFoldDB" id="A0A378UDL2"/>